<feature type="transmembrane region" description="Helical" evidence="1">
    <location>
        <begin position="20"/>
        <end position="38"/>
    </location>
</feature>
<keyword evidence="3" id="KW-1185">Reference proteome</keyword>
<keyword evidence="1" id="KW-0812">Transmembrane</keyword>
<organism evidence="2 3">
    <name type="scientific">Shimia gijangensis</name>
    <dbReference type="NCBI Taxonomy" id="1470563"/>
    <lineage>
        <taxon>Bacteria</taxon>
        <taxon>Pseudomonadati</taxon>
        <taxon>Pseudomonadota</taxon>
        <taxon>Alphaproteobacteria</taxon>
        <taxon>Rhodobacterales</taxon>
        <taxon>Roseobacteraceae</taxon>
    </lineage>
</organism>
<dbReference type="STRING" id="1470563.SAMN05444000_102189"/>
<protein>
    <recommendedName>
        <fullName evidence="4">Flp pilus assembly protein, pilin Flp</fullName>
    </recommendedName>
</protein>
<keyword evidence="1" id="KW-0472">Membrane</keyword>
<evidence type="ECO:0000313" key="2">
    <source>
        <dbReference type="EMBL" id="SHI66292.1"/>
    </source>
</evidence>
<dbReference type="AlphaFoldDB" id="A0A1M6CZ39"/>
<evidence type="ECO:0008006" key="4">
    <source>
        <dbReference type="Google" id="ProtNLM"/>
    </source>
</evidence>
<evidence type="ECO:0000256" key="1">
    <source>
        <dbReference type="SAM" id="Phobius"/>
    </source>
</evidence>
<name>A0A1M6CZ39_9RHOB</name>
<evidence type="ECO:0000313" key="3">
    <source>
        <dbReference type="Proteomes" id="UP000183982"/>
    </source>
</evidence>
<accession>A0A1M6CZ39</accession>
<keyword evidence="1" id="KW-1133">Transmembrane helix</keyword>
<reference evidence="3" key="1">
    <citation type="submission" date="2016-11" db="EMBL/GenBank/DDBJ databases">
        <authorList>
            <person name="Varghese N."/>
            <person name="Submissions S."/>
        </authorList>
    </citation>
    <scope>NUCLEOTIDE SEQUENCE [LARGE SCALE GENOMIC DNA]</scope>
    <source>
        <strain evidence="3">DSM 100564</strain>
    </source>
</reference>
<proteinExistence type="predicted"/>
<dbReference type="EMBL" id="FQZQ01000002">
    <property type="protein sequence ID" value="SHI66292.1"/>
    <property type="molecule type" value="Genomic_DNA"/>
</dbReference>
<sequence length="58" mass="6201">MIKFLEYFCKDEDGAVTVDWVILTAGVVGLAVIAYVAIEENTLALANSAASEIASEHQ</sequence>
<gene>
    <name evidence="2" type="ORF">SAMN05444000_102189</name>
</gene>
<dbReference type="RefSeq" id="WP_175556876.1">
    <property type="nucleotide sequence ID" value="NZ_FQZQ01000002.1"/>
</dbReference>
<dbReference type="Proteomes" id="UP000183982">
    <property type="component" value="Unassembled WGS sequence"/>
</dbReference>